<evidence type="ECO:0008006" key="4">
    <source>
        <dbReference type="Google" id="ProtNLM"/>
    </source>
</evidence>
<sequence>MQASHLIHTIDVHVAGWPIRLVNGTIIGDENDEMSFSEEARKIWEDENSILHWLQREPRGHAAMRVAIVDSSRPNEVRMLVFDSEGPCRGDSLDAACAIVAKAELIAGNDASIRTPGHCYKAITRKLGTSVDEILIEGELSECVSLDEIIHAGGRDFIVDRAICGNEYVIVNAEAAGLALSLSHRSALERVARQIAMEATIRRQEAGEKPFFEPKDALAGLRIVIADKRVEREGHLRMAVCNENGKLLRAPEGGAIGAILAVMSRRCDEINPSGIIVEGLSGGVLHGAVKSGRVNEGREQLLWELRGRAFVTGSHQFLLDPEDPLPRGFLLR</sequence>
<keyword evidence="3" id="KW-1185">Reference proteome</keyword>
<dbReference type="KEGG" id="cheb:HH215_34585"/>
<dbReference type="Pfam" id="PF05544">
    <property type="entry name" value="Pro_racemase"/>
    <property type="match status" value="1"/>
</dbReference>
<organism evidence="2 3">
    <name type="scientific">Cohnella herbarum</name>
    <dbReference type="NCBI Taxonomy" id="2728023"/>
    <lineage>
        <taxon>Bacteria</taxon>
        <taxon>Bacillati</taxon>
        <taxon>Bacillota</taxon>
        <taxon>Bacilli</taxon>
        <taxon>Bacillales</taxon>
        <taxon>Paenibacillaceae</taxon>
        <taxon>Cohnella</taxon>
    </lineage>
</organism>
<comment type="similarity">
    <text evidence="1">Belongs to the proline racemase family.</text>
</comment>
<evidence type="ECO:0000256" key="1">
    <source>
        <dbReference type="ARBA" id="ARBA00007529"/>
    </source>
</evidence>
<proteinExistence type="inferred from homology"/>
<name>A0A7Z2VRE9_9BACL</name>
<protein>
    <recommendedName>
        <fullName evidence="4">Proline racemase</fullName>
    </recommendedName>
</protein>
<dbReference type="GO" id="GO:0047580">
    <property type="term" value="F:4-hydroxyproline epimerase activity"/>
    <property type="evidence" value="ECO:0007669"/>
    <property type="project" value="TreeGrafter"/>
</dbReference>
<evidence type="ECO:0000313" key="3">
    <source>
        <dbReference type="Proteomes" id="UP000502248"/>
    </source>
</evidence>
<dbReference type="InterPro" id="IPR008794">
    <property type="entry name" value="Pro_racemase_fam"/>
</dbReference>
<dbReference type="PANTHER" id="PTHR33442:SF1">
    <property type="entry name" value="TRANS-3-HYDROXY-L-PROLINE DEHYDRATASE"/>
    <property type="match status" value="1"/>
</dbReference>
<dbReference type="Gene3D" id="3.10.310.10">
    <property type="entry name" value="Diaminopimelate Epimerase, Chain A, domain 1"/>
    <property type="match status" value="2"/>
</dbReference>
<dbReference type="Proteomes" id="UP000502248">
    <property type="component" value="Chromosome"/>
</dbReference>
<dbReference type="EMBL" id="CP051680">
    <property type="protein sequence ID" value="QJD87819.1"/>
    <property type="molecule type" value="Genomic_DNA"/>
</dbReference>
<dbReference type="PANTHER" id="PTHR33442">
    <property type="entry name" value="TRANS-3-HYDROXY-L-PROLINE DEHYDRATASE"/>
    <property type="match status" value="1"/>
</dbReference>
<dbReference type="AlphaFoldDB" id="A0A7Z2VRE9"/>
<gene>
    <name evidence="2" type="ORF">HH215_34585</name>
</gene>
<accession>A0A7Z2VRE9</accession>
<reference evidence="2 3" key="1">
    <citation type="submission" date="2020-04" db="EMBL/GenBank/DDBJ databases">
        <title>Genome sequencing of novel species.</title>
        <authorList>
            <person name="Heo J."/>
            <person name="Kim S.-J."/>
            <person name="Kim J.-S."/>
            <person name="Hong S.-B."/>
            <person name="Kwon S.-W."/>
        </authorList>
    </citation>
    <scope>NUCLEOTIDE SEQUENCE [LARGE SCALE GENOMIC DNA]</scope>
    <source>
        <strain evidence="2 3">MFER-1</strain>
    </source>
</reference>
<evidence type="ECO:0000313" key="2">
    <source>
        <dbReference type="EMBL" id="QJD87819.1"/>
    </source>
</evidence>
<dbReference type="SUPFAM" id="SSF54506">
    <property type="entry name" value="Diaminopimelate epimerase-like"/>
    <property type="match status" value="1"/>
</dbReference>
<dbReference type="RefSeq" id="WP_169284061.1">
    <property type="nucleotide sequence ID" value="NZ_CP051680.1"/>
</dbReference>